<gene>
    <name evidence="8" type="ORF">ACFSBT_18165</name>
</gene>
<comment type="caution">
    <text evidence="8">The sequence shown here is derived from an EMBL/GenBank/DDBJ whole genome shotgun (WGS) entry which is preliminary data.</text>
</comment>
<comment type="subcellular location">
    <subcellularLocation>
        <location evidence="1">Membrane</location>
        <topology evidence="1">Multi-pass membrane protein</topology>
    </subcellularLocation>
</comment>
<sequence length="395" mass="43132">MEWPSLDRGRLAWAALGVLLVGVLLLTLYSFVGTFVFGLFIYYATRPVYDRLKRHIYPPSLAAGVSIFVLALPALLLFAYVLAVSLQEVNTLVENRGADLGPLQPYIEEYVDISTVAENPQELLNDPNLQSVLQEGVNQALDYVFFIGNALFHLFIMLAIAFYLLRDGPRLSRWVRTRFGDDRGVFEAYARAVDTDFASIFFGNILNAIMTGVIGAVSYTLLNEIAPGTPIPYPTLLGLLTGVASLVPVVGMKLVYFPITGLLVVRGLPGLDNLWFVAVFFAVSFVVVDSIPDFLLRPYVSGRNLHIGMVMFAYIFGPLLWGWYGIFLGPIALVLVYNFGTVVLPELLDGETIQPFAVDPGAMTIESAGPPSAEEVVVDEPPVENPGGASPDGTD</sequence>
<feature type="transmembrane region" description="Helical" evidence="7">
    <location>
        <begin position="143"/>
        <end position="165"/>
    </location>
</feature>
<dbReference type="InterPro" id="IPR002549">
    <property type="entry name" value="AI-2E-like"/>
</dbReference>
<feature type="transmembrane region" description="Helical" evidence="7">
    <location>
        <begin position="274"/>
        <end position="291"/>
    </location>
</feature>
<dbReference type="PANTHER" id="PTHR21716:SF4">
    <property type="entry name" value="TRANSMEMBRANE PROTEIN 245"/>
    <property type="match status" value="1"/>
</dbReference>
<evidence type="ECO:0000256" key="6">
    <source>
        <dbReference type="SAM" id="MobiDB-lite"/>
    </source>
</evidence>
<dbReference type="GO" id="GO:0016020">
    <property type="term" value="C:membrane"/>
    <property type="evidence" value="ECO:0007669"/>
    <property type="project" value="UniProtKB-SubCell"/>
</dbReference>
<evidence type="ECO:0000256" key="3">
    <source>
        <dbReference type="ARBA" id="ARBA00022692"/>
    </source>
</evidence>
<dbReference type="AlphaFoldDB" id="A0ABD6AZK6"/>
<dbReference type="Pfam" id="PF01594">
    <property type="entry name" value="AI-2E_transport"/>
    <property type="match status" value="1"/>
</dbReference>
<feature type="transmembrane region" description="Helical" evidence="7">
    <location>
        <begin position="201"/>
        <end position="222"/>
    </location>
</feature>
<reference evidence="8 9" key="1">
    <citation type="journal article" date="2019" name="Int. J. Syst. Evol. Microbiol.">
        <title>The Global Catalogue of Microorganisms (GCM) 10K type strain sequencing project: providing services to taxonomists for standard genome sequencing and annotation.</title>
        <authorList>
            <consortium name="The Broad Institute Genomics Platform"/>
            <consortium name="The Broad Institute Genome Sequencing Center for Infectious Disease"/>
            <person name="Wu L."/>
            <person name="Ma J."/>
        </authorList>
    </citation>
    <scope>NUCLEOTIDE SEQUENCE [LARGE SCALE GENOMIC DNA]</scope>
    <source>
        <strain evidence="8 9">CGMCC 1.12563</strain>
    </source>
</reference>
<dbReference type="RefSeq" id="WP_250875132.1">
    <property type="nucleotide sequence ID" value="NZ_JALXFV010000008.1"/>
</dbReference>
<organism evidence="8 9">
    <name type="scientific">Halomarina rubra</name>
    <dbReference type="NCBI Taxonomy" id="2071873"/>
    <lineage>
        <taxon>Archaea</taxon>
        <taxon>Methanobacteriati</taxon>
        <taxon>Methanobacteriota</taxon>
        <taxon>Stenosarchaea group</taxon>
        <taxon>Halobacteria</taxon>
        <taxon>Halobacteriales</taxon>
        <taxon>Natronomonadaceae</taxon>
        <taxon>Halomarina</taxon>
    </lineage>
</organism>
<evidence type="ECO:0000313" key="8">
    <source>
        <dbReference type="EMBL" id="MFD1515209.1"/>
    </source>
</evidence>
<feature type="transmembrane region" description="Helical" evidence="7">
    <location>
        <begin position="12"/>
        <end position="44"/>
    </location>
</feature>
<accession>A0ABD6AZK6</accession>
<keyword evidence="4 7" id="KW-1133">Transmembrane helix</keyword>
<dbReference type="Proteomes" id="UP001597187">
    <property type="component" value="Unassembled WGS sequence"/>
</dbReference>
<evidence type="ECO:0000256" key="4">
    <source>
        <dbReference type="ARBA" id="ARBA00022989"/>
    </source>
</evidence>
<feature type="transmembrane region" description="Helical" evidence="7">
    <location>
        <begin position="242"/>
        <end position="265"/>
    </location>
</feature>
<evidence type="ECO:0000256" key="2">
    <source>
        <dbReference type="ARBA" id="ARBA00009773"/>
    </source>
</evidence>
<dbReference type="EMBL" id="JBHUDC010000008">
    <property type="protein sequence ID" value="MFD1515209.1"/>
    <property type="molecule type" value="Genomic_DNA"/>
</dbReference>
<protein>
    <submittedName>
        <fullName evidence="8">AI-2E family transporter</fullName>
    </submittedName>
</protein>
<keyword evidence="5 7" id="KW-0472">Membrane</keyword>
<feature type="transmembrane region" description="Helical" evidence="7">
    <location>
        <begin position="56"/>
        <end position="83"/>
    </location>
</feature>
<name>A0ABD6AZK6_9EURY</name>
<proteinExistence type="inferred from homology"/>
<evidence type="ECO:0000256" key="7">
    <source>
        <dbReference type="SAM" id="Phobius"/>
    </source>
</evidence>
<feature type="region of interest" description="Disordered" evidence="6">
    <location>
        <begin position="366"/>
        <end position="395"/>
    </location>
</feature>
<comment type="similarity">
    <text evidence="2">Belongs to the autoinducer-2 exporter (AI-2E) (TC 2.A.86) family.</text>
</comment>
<dbReference type="PANTHER" id="PTHR21716">
    <property type="entry name" value="TRANSMEMBRANE PROTEIN"/>
    <property type="match status" value="1"/>
</dbReference>
<evidence type="ECO:0000256" key="5">
    <source>
        <dbReference type="ARBA" id="ARBA00023136"/>
    </source>
</evidence>
<keyword evidence="9" id="KW-1185">Reference proteome</keyword>
<keyword evidence="3 7" id="KW-0812">Transmembrane</keyword>
<feature type="transmembrane region" description="Helical" evidence="7">
    <location>
        <begin position="311"/>
        <end position="337"/>
    </location>
</feature>
<evidence type="ECO:0000313" key="9">
    <source>
        <dbReference type="Proteomes" id="UP001597187"/>
    </source>
</evidence>
<evidence type="ECO:0000256" key="1">
    <source>
        <dbReference type="ARBA" id="ARBA00004141"/>
    </source>
</evidence>